<name>A0A176TAM2_9FLAO</name>
<dbReference type="AlphaFoldDB" id="A0A176TAM2"/>
<keyword evidence="2" id="KW-1185">Reference proteome</keyword>
<reference evidence="1 2" key="1">
    <citation type="submission" date="2016-02" db="EMBL/GenBank/DDBJ databases">
        <title>Draft genome sequence of Polaribacter atrinae KACC17473.</title>
        <authorList>
            <person name="Shin S.-K."/>
            <person name="Yi H."/>
        </authorList>
    </citation>
    <scope>NUCLEOTIDE SEQUENCE [LARGE SCALE GENOMIC DNA]</scope>
    <source>
        <strain evidence="1 2">KACC 17473</strain>
    </source>
</reference>
<accession>A0A176TAM2</accession>
<sequence>MRNSCNDSIEKGIFYSLKGGNIEYNVENLDNPIIIVPKKGIYELISEETNEKFVIEITKENKKDTLLFPSIYQYIKSLPFSFKKDIDSSELRKLRKESRSKFMKCDLPLNGEQKDYFTNGKIRFYGNFKQGFACGEVKEYYQNGNIKALFIYDNEGFLKKKIKYNKNGEEIEN</sequence>
<organism evidence="1 2">
    <name type="scientific">Polaribacter atrinae</name>
    <dbReference type="NCBI Taxonomy" id="1333662"/>
    <lineage>
        <taxon>Bacteria</taxon>
        <taxon>Pseudomonadati</taxon>
        <taxon>Bacteroidota</taxon>
        <taxon>Flavobacteriia</taxon>
        <taxon>Flavobacteriales</taxon>
        <taxon>Flavobacteriaceae</taxon>
    </lineage>
</organism>
<evidence type="ECO:0000313" key="2">
    <source>
        <dbReference type="Proteomes" id="UP000076923"/>
    </source>
</evidence>
<dbReference type="Proteomes" id="UP000076923">
    <property type="component" value="Unassembled WGS sequence"/>
</dbReference>
<protein>
    <submittedName>
        <fullName evidence="1">Uncharacterized protein</fullName>
    </submittedName>
</protein>
<comment type="caution">
    <text evidence="1">The sequence shown here is derived from an EMBL/GenBank/DDBJ whole genome shotgun (WGS) entry which is preliminary data.</text>
</comment>
<dbReference type="Gene3D" id="3.90.930.1">
    <property type="match status" value="1"/>
</dbReference>
<gene>
    <name evidence="1" type="ORF">LPB303_10070</name>
</gene>
<evidence type="ECO:0000313" key="1">
    <source>
        <dbReference type="EMBL" id="OAD44922.1"/>
    </source>
</evidence>
<dbReference type="SUPFAM" id="SSF82185">
    <property type="entry name" value="Histone H3 K4-specific methyltransferase SET7/9 N-terminal domain"/>
    <property type="match status" value="1"/>
</dbReference>
<dbReference type="EMBL" id="LVWE01000034">
    <property type="protein sequence ID" value="OAD44922.1"/>
    <property type="molecule type" value="Genomic_DNA"/>
</dbReference>
<proteinExistence type="predicted"/>